<dbReference type="PANTHER" id="PTHR12862:SF0">
    <property type="entry name" value="N-ACETYL-D-GLUCOSAMINE KINASE"/>
    <property type="match status" value="1"/>
</dbReference>
<organism evidence="6 7">
    <name type="scientific">Paramuricea clavata</name>
    <name type="common">Red gorgonian</name>
    <name type="synonym">Violescent sea-whip</name>
    <dbReference type="NCBI Taxonomy" id="317549"/>
    <lineage>
        <taxon>Eukaryota</taxon>
        <taxon>Metazoa</taxon>
        <taxon>Cnidaria</taxon>
        <taxon>Anthozoa</taxon>
        <taxon>Octocorallia</taxon>
        <taxon>Malacalcyonacea</taxon>
        <taxon>Plexauridae</taxon>
        <taxon>Paramuricea</taxon>
    </lineage>
</organism>
<evidence type="ECO:0000256" key="4">
    <source>
        <dbReference type="ARBA" id="ARBA00031123"/>
    </source>
</evidence>
<dbReference type="InterPro" id="IPR043129">
    <property type="entry name" value="ATPase_NBD"/>
</dbReference>
<evidence type="ECO:0000313" key="7">
    <source>
        <dbReference type="Proteomes" id="UP001152795"/>
    </source>
</evidence>
<evidence type="ECO:0000256" key="3">
    <source>
        <dbReference type="ARBA" id="ARBA00014974"/>
    </source>
</evidence>
<keyword evidence="7" id="KW-1185">Reference proteome</keyword>
<sequence length="241" mass="26807">MLLIGYLVRQETAIAALQERVEQLTRKLSRERRRASNHTLDMSVSSVTPETESESIVLNLLEELSKAAAVHSGIVLISGTGSNCQLVNPNGDVHGCGGWGHMLGDEGSGYWMSHMAIKLVYDDIDGLVKAPFDVTFIKEAMYKFFQLERRFDILDHLYRDFNKGKVAQFTSVVAEGASKHGDPLCKYVFKEAGVRLGHHINALEGKVHEQLAKSEDGLKVLCVGSVFKSWELLKEEQLETS</sequence>
<dbReference type="EC" id="2.7.1.59" evidence="2"/>
<comment type="similarity">
    <text evidence="1">Belongs to the eukaryotic-type N-acetylglucosamine kinase family.</text>
</comment>
<evidence type="ECO:0000256" key="2">
    <source>
        <dbReference type="ARBA" id="ARBA00012122"/>
    </source>
</evidence>
<dbReference type="EMBL" id="CACRXK020017521">
    <property type="protein sequence ID" value="CAB4031308.1"/>
    <property type="molecule type" value="Genomic_DNA"/>
</dbReference>
<dbReference type="OrthoDB" id="311172at2759"/>
<proteinExistence type="inferred from homology"/>
<dbReference type="Pfam" id="PF01869">
    <property type="entry name" value="BcrAD_BadFG"/>
    <property type="match status" value="1"/>
</dbReference>
<reference evidence="6" key="1">
    <citation type="submission" date="2020-04" db="EMBL/GenBank/DDBJ databases">
        <authorList>
            <person name="Alioto T."/>
            <person name="Alioto T."/>
            <person name="Gomez Garrido J."/>
        </authorList>
    </citation>
    <scope>NUCLEOTIDE SEQUENCE</scope>
    <source>
        <strain evidence="6">A484AB</strain>
    </source>
</reference>
<name>A0A6S7JK35_PARCT</name>
<dbReference type="Proteomes" id="UP001152795">
    <property type="component" value="Unassembled WGS sequence"/>
</dbReference>
<comment type="caution">
    <text evidence="6">The sequence shown here is derived from an EMBL/GenBank/DDBJ whole genome shotgun (WGS) entry which is preliminary data.</text>
</comment>
<keyword evidence="6" id="KW-0418">Kinase</keyword>
<dbReference type="InterPro" id="IPR039758">
    <property type="entry name" value="NAGK-like"/>
</dbReference>
<dbReference type="GO" id="GO:0045127">
    <property type="term" value="F:N-acetylglucosamine kinase activity"/>
    <property type="evidence" value="ECO:0007669"/>
    <property type="project" value="UniProtKB-EC"/>
</dbReference>
<dbReference type="InterPro" id="IPR002731">
    <property type="entry name" value="ATPase_BadF"/>
</dbReference>
<dbReference type="AlphaFoldDB" id="A0A6S7JK35"/>
<evidence type="ECO:0000256" key="1">
    <source>
        <dbReference type="ARBA" id="ARBA00006198"/>
    </source>
</evidence>
<accession>A0A6S7JK35</accession>
<evidence type="ECO:0000313" key="6">
    <source>
        <dbReference type="EMBL" id="CAB4031308.1"/>
    </source>
</evidence>
<dbReference type="SUPFAM" id="SSF53067">
    <property type="entry name" value="Actin-like ATPase domain"/>
    <property type="match status" value="1"/>
</dbReference>
<keyword evidence="6" id="KW-0808">Transferase</keyword>
<dbReference type="PANTHER" id="PTHR12862">
    <property type="entry name" value="BADF TYPE ATPASE DOMAIN-CONTAINING PROTEIN"/>
    <property type="match status" value="1"/>
</dbReference>
<evidence type="ECO:0000259" key="5">
    <source>
        <dbReference type="Pfam" id="PF01869"/>
    </source>
</evidence>
<feature type="domain" description="ATPase BadF/BadG/BcrA/BcrD type" evidence="5">
    <location>
        <begin position="71"/>
        <end position="234"/>
    </location>
</feature>
<gene>
    <name evidence="6" type="ORF">PACLA_8A009524</name>
</gene>
<dbReference type="Gene3D" id="3.30.420.40">
    <property type="match status" value="1"/>
</dbReference>
<protein>
    <recommendedName>
        <fullName evidence="3">N-acetyl-D-glucosamine kinase</fullName>
        <ecNumber evidence="2">2.7.1.59</ecNumber>
    </recommendedName>
    <alternativeName>
        <fullName evidence="4">GlcNAc kinase</fullName>
    </alternativeName>
</protein>